<evidence type="ECO:0000259" key="3">
    <source>
        <dbReference type="Pfam" id="PF08240"/>
    </source>
</evidence>
<dbReference type="SUPFAM" id="SSF51735">
    <property type="entry name" value="NAD(P)-binding Rossmann-fold domains"/>
    <property type="match status" value="1"/>
</dbReference>
<dbReference type="PANTHER" id="PTHR43401">
    <property type="entry name" value="L-THREONINE 3-DEHYDROGENASE"/>
    <property type="match status" value="1"/>
</dbReference>
<organism evidence="4 5">
    <name type="scientific">Bacillus mesophilum</name>
    <dbReference type="NCBI Taxonomy" id="1071718"/>
    <lineage>
        <taxon>Bacteria</taxon>
        <taxon>Bacillati</taxon>
        <taxon>Bacillota</taxon>
        <taxon>Bacilli</taxon>
        <taxon>Bacillales</taxon>
        <taxon>Bacillaceae</taxon>
        <taxon>Bacillus</taxon>
    </lineage>
</organism>
<evidence type="ECO:0000259" key="2">
    <source>
        <dbReference type="Pfam" id="PF00107"/>
    </source>
</evidence>
<name>A0A7V7UUM1_9BACI</name>
<keyword evidence="1" id="KW-0560">Oxidoreductase</keyword>
<sequence length="333" mass="35452">MKAIFYEGAEHVAFKEAEMPKLPEGWALIKTSHVGICGTDLNIYAGTHPRAAAPLIIGHEFSGTVLEGHPTLKEGAKVTVNPLLSCGTCGPCVSGQSHVCESLKLIGIDCDGGMAEYVAAPVESIIALPEEMNLEAGALAEPVAVAVHAVRQGGYVPGDRVVVFGAGTIGLCVALVLRSLGATDIIVAETNEHRLAMAKELGFVAVNPLTEDVHSVVLEYTNGLGADFVFDCAGHPSVLTQLTELVKVRGNIIIVAAYKKPAPVNLLQGMFKELSIQFVRVYTPRDFEIAIDLLNSQSSFEKMITHVLPPEEAEKGFELLTTGTNAVKVMYSF</sequence>
<feature type="domain" description="Alcohol dehydrogenase-like C-terminal" evidence="2">
    <location>
        <begin position="169"/>
        <end position="295"/>
    </location>
</feature>
<dbReference type="Pfam" id="PF00107">
    <property type="entry name" value="ADH_zinc_N"/>
    <property type="match status" value="1"/>
</dbReference>
<dbReference type="PANTHER" id="PTHR43401:SF2">
    <property type="entry name" value="L-THREONINE 3-DEHYDROGENASE"/>
    <property type="match status" value="1"/>
</dbReference>
<feature type="domain" description="Alcohol dehydrogenase-like N-terminal" evidence="3">
    <location>
        <begin position="24"/>
        <end position="130"/>
    </location>
</feature>
<comment type="caution">
    <text evidence="4">The sequence shown here is derived from an EMBL/GenBank/DDBJ whole genome shotgun (WGS) entry which is preliminary data.</text>
</comment>
<dbReference type="AlphaFoldDB" id="A0A7V7UUM1"/>
<dbReference type="InterPro" id="IPR013154">
    <property type="entry name" value="ADH-like_N"/>
</dbReference>
<dbReference type="Pfam" id="PF08240">
    <property type="entry name" value="ADH_N"/>
    <property type="match status" value="1"/>
</dbReference>
<dbReference type="EMBL" id="WBOT01000004">
    <property type="protein sequence ID" value="KAB2331990.1"/>
    <property type="molecule type" value="Genomic_DNA"/>
</dbReference>
<dbReference type="OrthoDB" id="9770238at2"/>
<evidence type="ECO:0000313" key="4">
    <source>
        <dbReference type="EMBL" id="KAB2331990.1"/>
    </source>
</evidence>
<dbReference type="Gene3D" id="3.90.180.10">
    <property type="entry name" value="Medium-chain alcohol dehydrogenases, catalytic domain"/>
    <property type="match status" value="1"/>
</dbReference>
<keyword evidence="5" id="KW-1185">Reference proteome</keyword>
<dbReference type="InterPro" id="IPR036291">
    <property type="entry name" value="NAD(P)-bd_dom_sf"/>
</dbReference>
<gene>
    <name evidence="4" type="ORF">F7732_15125</name>
</gene>
<evidence type="ECO:0000313" key="5">
    <source>
        <dbReference type="Proteomes" id="UP000441354"/>
    </source>
</evidence>
<proteinExistence type="predicted"/>
<dbReference type="InterPro" id="IPR013149">
    <property type="entry name" value="ADH-like_C"/>
</dbReference>
<accession>A0A7V7UUM1</accession>
<dbReference type="Gene3D" id="3.40.50.720">
    <property type="entry name" value="NAD(P)-binding Rossmann-like Domain"/>
    <property type="match status" value="1"/>
</dbReference>
<dbReference type="InterPro" id="IPR011032">
    <property type="entry name" value="GroES-like_sf"/>
</dbReference>
<dbReference type="SUPFAM" id="SSF50129">
    <property type="entry name" value="GroES-like"/>
    <property type="match status" value="1"/>
</dbReference>
<reference evidence="4 5" key="1">
    <citation type="journal article" date="2014" name="Arch. Microbiol.">
        <title>Bacillus mesophilum sp. nov., strain IITR-54T, a novel 4-chlorobiphenyl dechlorinating bacterium.</title>
        <authorList>
            <person name="Manickam N."/>
            <person name="Singh N.K."/>
            <person name="Bajaj A."/>
            <person name="Kumar R.M."/>
            <person name="Kaur G."/>
            <person name="Kaur N."/>
            <person name="Bala M."/>
            <person name="Kumar A."/>
            <person name="Mayilraj S."/>
        </authorList>
    </citation>
    <scope>NUCLEOTIDE SEQUENCE [LARGE SCALE GENOMIC DNA]</scope>
    <source>
        <strain evidence="4 5">IITR-54</strain>
    </source>
</reference>
<dbReference type="Proteomes" id="UP000441354">
    <property type="component" value="Unassembled WGS sequence"/>
</dbReference>
<dbReference type="GO" id="GO:0016491">
    <property type="term" value="F:oxidoreductase activity"/>
    <property type="evidence" value="ECO:0007669"/>
    <property type="project" value="UniProtKB-KW"/>
</dbReference>
<protein>
    <submittedName>
        <fullName evidence="4">Alcohol dehydrogenase catalytic domain-containing protein</fullName>
    </submittedName>
</protein>
<dbReference type="RefSeq" id="WP_151574846.1">
    <property type="nucleotide sequence ID" value="NZ_WBOT01000004.1"/>
</dbReference>
<dbReference type="InterPro" id="IPR050129">
    <property type="entry name" value="Zn_alcohol_dh"/>
</dbReference>
<evidence type="ECO:0000256" key="1">
    <source>
        <dbReference type="ARBA" id="ARBA00023002"/>
    </source>
</evidence>